<dbReference type="Proteomes" id="UP000799302">
    <property type="component" value="Unassembled WGS sequence"/>
</dbReference>
<comment type="subcellular location">
    <subcellularLocation>
        <location evidence="1 5">Nucleus</location>
    </subcellularLocation>
</comment>
<dbReference type="AlphaFoldDB" id="A0A6A6US53"/>
<evidence type="ECO:0000259" key="6">
    <source>
        <dbReference type="Pfam" id="PF12460"/>
    </source>
</evidence>
<dbReference type="GO" id="GO:0005634">
    <property type="term" value="C:nucleus"/>
    <property type="evidence" value="ECO:0007669"/>
    <property type="project" value="UniProtKB-SubCell"/>
</dbReference>
<dbReference type="GO" id="GO:0051604">
    <property type="term" value="P:protein maturation"/>
    <property type="evidence" value="ECO:0007669"/>
    <property type="project" value="UniProtKB-UniRule"/>
</dbReference>
<dbReference type="OrthoDB" id="342900at2759"/>
<dbReference type="PANTHER" id="PTHR12891:SF0">
    <property type="entry name" value="MMS19 NUCLEOTIDE EXCISION REPAIR PROTEIN HOMOLOG"/>
    <property type="match status" value="1"/>
</dbReference>
<keyword evidence="9" id="KW-1185">Reference proteome</keyword>
<dbReference type="InterPro" id="IPR039920">
    <property type="entry name" value="MMS19"/>
</dbReference>
<feature type="domain" description="MMS19 N-terminal" evidence="7">
    <location>
        <begin position="42"/>
        <end position="307"/>
    </location>
</feature>
<dbReference type="SUPFAM" id="SSF48371">
    <property type="entry name" value="ARM repeat"/>
    <property type="match status" value="1"/>
</dbReference>
<dbReference type="PANTHER" id="PTHR12891">
    <property type="entry name" value="DNA REPAIR/TRANSCRIPTION PROTEIN MET18/MMS19"/>
    <property type="match status" value="1"/>
</dbReference>
<sequence>MADIARYLYARDNSNPKEAFLVAQQAAKRIENKELKLVDLIAGLGEYLNHESAITRDRTMAFLADVLGEIPNGILPRQHRVLLLDFVISRIEDREVGIGSCAKALLALENRGQWDSARAAQVMTSLLENTYPLNEAGSQEQRYQVLVLIDLLMAKYRDAMLTLHQGSRDFLPRFIAYFDGEKDPRNLMIVFAVLAVISTEWDISVCVQQVFDAAFNYFPITFRPPQDDRYKITAQDLKDRLRACISANSGFAPYAYPALLDKLDSTAVNTKRDVLQAIHDTIISYGPRTVALYSITLWDAVKYEILQVQEDDLAVESLRVLAGISMALDKGSRDGLVAYLKPVIKESNEHLEDAPTKQSDAACRILYSIASSTADSCNIIIAGVLPHLFQLYQATEDVPKKRSLVQVLAKLIEATCVVFGDWQRAPPLNEDDTPTVSIVYGRAANSSLKEFSNQAFELLTRALVGAPVRTVSFRLSLLDTTLQLSKAREILNDSQISSLIRLLNDIILVEESYGKDEIKVKATDALVEIAKQKPQLVIDHSFPAFLSKLPDTDINYTERYVPVLEAFSKFGVEGNIFNTVVLRLKNKLNAAVHQGASASYIQAILSALIYVFTHTDTSLCGTDETCPFYLDVVQPLLTTTVQQTPADAQADLTLGLIGRLCNEILRHQSAKFQQKSLVDHVLNQPPVIATYLLAACRREVSFQIDIPTKIRSLITPNGSTASELQQISLWVNKFFPSAELKTKLKPILDEILGSKSDQKLSQSDIRVAFALLNALIFRNAPLLGAIFPILLTALADPDTGDSVAHGFSALLQPSQILTKENHCVLSVLYKQKTFAILVPDIATQVRTTNPELKRNYLVALSGILRWLPFAVIEPEVSTLIPLLLQTLDLKGEEDIRAGAVDELTSILENNDGLNEHASSVISRLLSCTGAGNPPTLRAKALRCLLLVTEHLKLENILPYRKSVIKSLTAALDDRKRSVRSEAVKCRRKWIELDQVGDEDD</sequence>
<comment type="similarity">
    <text evidence="2 5">Belongs to the MET18/MMS19 family.</text>
</comment>
<keyword evidence="3" id="KW-0677">Repeat</keyword>
<keyword evidence="5" id="KW-0234">DNA repair</keyword>
<dbReference type="InterPro" id="IPR011989">
    <property type="entry name" value="ARM-like"/>
</dbReference>
<dbReference type="InterPro" id="IPR024687">
    <property type="entry name" value="MMS19_C"/>
</dbReference>
<evidence type="ECO:0000259" key="7">
    <source>
        <dbReference type="Pfam" id="PF14500"/>
    </source>
</evidence>
<evidence type="ECO:0000256" key="3">
    <source>
        <dbReference type="ARBA" id="ARBA00022737"/>
    </source>
</evidence>
<dbReference type="GO" id="GO:0006281">
    <property type="term" value="P:DNA repair"/>
    <property type="evidence" value="ECO:0007669"/>
    <property type="project" value="UniProtKB-UniRule"/>
</dbReference>
<name>A0A6A6US53_9PEZI</name>
<dbReference type="Pfam" id="PF14500">
    <property type="entry name" value="MMS19_N"/>
    <property type="match status" value="1"/>
</dbReference>
<organism evidence="8 9">
    <name type="scientific">Microthyrium microscopicum</name>
    <dbReference type="NCBI Taxonomy" id="703497"/>
    <lineage>
        <taxon>Eukaryota</taxon>
        <taxon>Fungi</taxon>
        <taxon>Dikarya</taxon>
        <taxon>Ascomycota</taxon>
        <taxon>Pezizomycotina</taxon>
        <taxon>Dothideomycetes</taxon>
        <taxon>Dothideomycetes incertae sedis</taxon>
        <taxon>Microthyriales</taxon>
        <taxon>Microthyriaceae</taxon>
        <taxon>Microthyrium</taxon>
    </lineage>
</organism>
<dbReference type="Gene3D" id="1.25.10.10">
    <property type="entry name" value="Leucine-rich Repeat Variant"/>
    <property type="match status" value="2"/>
</dbReference>
<evidence type="ECO:0000313" key="9">
    <source>
        <dbReference type="Proteomes" id="UP000799302"/>
    </source>
</evidence>
<evidence type="ECO:0000256" key="1">
    <source>
        <dbReference type="ARBA" id="ARBA00004123"/>
    </source>
</evidence>
<dbReference type="InterPro" id="IPR029240">
    <property type="entry name" value="MMS19_N"/>
</dbReference>
<keyword evidence="5" id="KW-0227">DNA damage</keyword>
<dbReference type="Pfam" id="PF12460">
    <property type="entry name" value="MMS19_C"/>
    <property type="match status" value="1"/>
</dbReference>
<reference evidence="8" key="1">
    <citation type="journal article" date="2020" name="Stud. Mycol.">
        <title>101 Dothideomycetes genomes: a test case for predicting lifestyles and emergence of pathogens.</title>
        <authorList>
            <person name="Haridas S."/>
            <person name="Albert R."/>
            <person name="Binder M."/>
            <person name="Bloem J."/>
            <person name="Labutti K."/>
            <person name="Salamov A."/>
            <person name="Andreopoulos B."/>
            <person name="Baker S."/>
            <person name="Barry K."/>
            <person name="Bills G."/>
            <person name="Bluhm B."/>
            <person name="Cannon C."/>
            <person name="Castanera R."/>
            <person name="Culley D."/>
            <person name="Daum C."/>
            <person name="Ezra D."/>
            <person name="Gonzalez J."/>
            <person name="Henrissat B."/>
            <person name="Kuo A."/>
            <person name="Liang C."/>
            <person name="Lipzen A."/>
            <person name="Lutzoni F."/>
            <person name="Magnuson J."/>
            <person name="Mondo S."/>
            <person name="Nolan M."/>
            <person name="Ohm R."/>
            <person name="Pangilinan J."/>
            <person name="Park H.-J."/>
            <person name="Ramirez L."/>
            <person name="Alfaro M."/>
            <person name="Sun H."/>
            <person name="Tritt A."/>
            <person name="Yoshinaga Y."/>
            <person name="Zwiers L.-H."/>
            <person name="Turgeon B."/>
            <person name="Goodwin S."/>
            <person name="Spatafora J."/>
            <person name="Crous P."/>
            <person name="Grigoriev I."/>
        </authorList>
    </citation>
    <scope>NUCLEOTIDE SEQUENCE</scope>
    <source>
        <strain evidence="8">CBS 115976</strain>
    </source>
</reference>
<evidence type="ECO:0000256" key="5">
    <source>
        <dbReference type="RuleBase" id="RU367072"/>
    </source>
</evidence>
<protein>
    <recommendedName>
        <fullName evidence="5">MMS19 nucleotide excision repair protein</fullName>
    </recommendedName>
</protein>
<evidence type="ECO:0000256" key="4">
    <source>
        <dbReference type="ARBA" id="ARBA00023242"/>
    </source>
</evidence>
<gene>
    <name evidence="8" type="ORF">BT63DRAFT_444895</name>
</gene>
<dbReference type="InterPro" id="IPR016024">
    <property type="entry name" value="ARM-type_fold"/>
</dbReference>
<evidence type="ECO:0000256" key="2">
    <source>
        <dbReference type="ARBA" id="ARBA00009340"/>
    </source>
</evidence>
<feature type="domain" description="MMS19 C-terminal" evidence="6">
    <location>
        <begin position="563"/>
        <end position="948"/>
    </location>
</feature>
<proteinExistence type="inferred from homology"/>
<dbReference type="GO" id="GO:0016226">
    <property type="term" value="P:iron-sulfur cluster assembly"/>
    <property type="evidence" value="ECO:0007669"/>
    <property type="project" value="UniProtKB-UniRule"/>
</dbReference>
<comment type="function">
    <text evidence="5">Key component of the cytosolic iron-sulfur protein assembly (CIA) complex, a multiprotein complex that mediates the incorporation of iron-sulfur cluster into apoproteins specifically involved in DNA metabolism and genomic integrity. In the CIA complex, MMS19 acts as an adapter between early-acting CIA components and a subset of cellular target iron-sulfur proteins.</text>
</comment>
<keyword evidence="4 5" id="KW-0539">Nucleus</keyword>
<accession>A0A6A6US53</accession>
<dbReference type="GO" id="GO:0097361">
    <property type="term" value="C:cytosolic [4Fe-4S] assembly targeting complex"/>
    <property type="evidence" value="ECO:0007669"/>
    <property type="project" value="UniProtKB-UniRule"/>
</dbReference>
<dbReference type="EMBL" id="MU004230">
    <property type="protein sequence ID" value="KAF2674221.1"/>
    <property type="molecule type" value="Genomic_DNA"/>
</dbReference>
<evidence type="ECO:0000313" key="8">
    <source>
        <dbReference type="EMBL" id="KAF2674221.1"/>
    </source>
</evidence>